<dbReference type="Pfam" id="PF17936">
    <property type="entry name" value="Big_6"/>
    <property type="match status" value="1"/>
</dbReference>
<proteinExistence type="predicted"/>
<evidence type="ECO:0000313" key="3">
    <source>
        <dbReference type="Proteomes" id="UP000225135"/>
    </source>
</evidence>
<name>A0A9X7HJ46_BACCE</name>
<dbReference type="InterPro" id="IPR013783">
    <property type="entry name" value="Ig-like_fold"/>
</dbReference>
<evidence type="ECO:0000259" key="1">
    <source>
        <dbReference type="Pfam" id="PF17936"/>
    </source>
</evidence>
<organism evidence="2 3">
    <name type="scientific">Bacillus cereus</name>
    <dbReference type="NCBI Taxonomy" id="1396"/>
    <lineage>
        <taxon>Bacteria</taxon>
        <taxon>Bacillati</taxon>
        <taxon>Bacillota</taxon>
        <taxon>Bacilli</taxon>
        <taxon>Bacillales</taxon>
        <taxon>Bacillaceae</taxon>
        <taxon>Bacillus</taxon>
        <taxon>Bacillus cereus group</taxon>
    </lineage>
</organism>
<gene>
    <name evidence="2" type="ORF">COI69_33660</name>
</gene>
<dbReference type="Gene3D" id="2.60.40.10">
    <property type="entry name" value="Immunoglobulins"/>
    <property type="match status" value="1"/>
</dbReference>
<feature type="non-terminal residue" evidence="2">
    <location>
        <position position="309"/>
    </location>
</feature>
<evidence type="ECO:0000313" key="2">
    <source>
        <dbReference type="EMBL" id="PHG70584.1"/>
    </source>
</evidence>
<dbReference type="Proteomes" id="UP000225135">
    <property type="component" value="Unassembled WGS sequence"/>
</dbReference>
<protein>
    <recommendedName>
        <fullName evidence="1">Bacterial Ig domain-containing protein</fullName>
    </recommendedName>
</protein>
<dbReference type="AlphaFoldDB" id="A0A9X7HJ46"/>
<sequence length="309" mass="33010">KNESGNDSVILNEQQSEAQNRLIEVEPRTSPNRFERNSLNYQIEPSSNGLAVWISTTHYFENETVKFTSVTSRESQTISIGPDKMAAYVFHEPLKAGDIIQLELYGAQGVLRDTITFTVPFNVNMAPDKPVLNPVKDTDEYITGRVEKPSPGHVVAIQGGQKIPVASDGTFRIPISKQPAGTVLTVYSYHNTTNTKDYSTSSVTVEKTEAEAAEAPKVNEVTDADTVVTGTAKANSIVMVEVGDSIIGAAQAGADGTYRVNIPKQPAGTELSVTASYSAGKSPATKVTVSATETVPTAPEVNGVTDVDT</sequence>
<accession>A0A9X7HJ46</accession>
<dbReference type="EMBL" id="NUUR01000198">
    <property type="protein sequence ID" value="PHG70584.1"/>
    <property type="molecule type" value="Genomic_DNA"/>
</dbReference>
<reference evidence="2 3" key="1">
    <citation type="submission" date="2017-09" db="EMBL/GenBank/DDBJ databases">
        <title>Large-scale bioinformatics analysis of Bacillus genomes uncovers conserved roles of natural products in bacterial physiology.</title>
        <authorList>
            <consortium name="Agbiome Team Llc"/>
            <person name="Bleich R.M."/>
            <person name="Grubbs K.J."/>
            <person name="Santa Maria K.C."/>
            <person name="Allen S.E."/>
            <person name="Farag S."/>
            <person name="Shank E.A."/>
            <person name="Bowers A."/>
        </authorList>
    </citation>
    <scope>NUCLEOTIDE SEQUENCE [LARGE SCALE GENOMIC DNA]</scope>
    <source>
        <strain evidence="2 3">AFS029792</strain>
    </source>
</reference>
<comment type="caution">
    <text evidence="2">The sequence shown here is derived from an EMBL/GenBank/DDBJ whole genome shotgun (WGS) entry which is preliminary data.</text>
</comment>
<feature type="non-terminal residue" evidence="2">
    <location>
        <position position="1"/>
    </location>
</feature>
<feature type="domain" description="Bacterial Ig" evidence="1">
    <location>
        <begin position="214"/>
        <end position="290"/>
    </location>
</feature>
<dbReference type="RefSeq" id="WP_255295495.1">
    <property type="nucleotide sequence ID" value="NZ_NUQH01000131.1"/>
</dbReference>
<dbReference type="InterPro" id="IPR041498">
    <property type="entry name" value="Big_6"/>
</dbReference>